<dbReference type="InterPro" id="IPR027823">
    <property type="entry name" value="DUF4468"/>
</dbReference>
<reference evidence="3" key="1">
    <citation type="submission" date="2020-06" db="EMBL/GenBank/DDBJ databases">
        <authorList>
            <person name="Dong N."/>
        </authorList>
    </citation>
    <scope>NUCLEOTIDE SEQUENCE</scope>
    <source>
        <strain evidence="3">210</strain>
    </source>
</reference>
<feature type="domain" description="DUF4468" evidence="2">
    <location>
        <begin position="39"/>
        <end position="113"/>
    </location>
</feature>
<evidence type="ECO:0000259" key="2">
    <source>
        <dbReference type="Pfam" id="PF14730"/>
    </source>
</evidence>
<evidence type="ECO:0000256" key="1">
    <source>
        <dbReference type="SAM" id="SignalP"/>
    </source>
</evidence>
<comment type="caution">
    <text evidence="3">The sequence shown here is derived from an EMBL/GenBank/DDBJ whole genome shotgun (WGS) entry which is preliminary data.</text>
</comment>
<dbReference type="Proteomes" id="UP001173578">
    <property type="component" value="Unassembled WGS sequence"/>
</dbReference>
<feature type="signal peptide" evidence="1">
    <location>
        <begin position="1"/>
        <end position="17"/>
    </location>
</feature>
<gene>
    <name evidence="3" type="ORF">HX095_09980</name>
</gene>
<dbReference type="AlphaFoldDB" id="A0AAW7DHX1"/>
<dbReference type="EMBL" id="JACALR010000004">
    <property type="protein sequence ID" value="MDM1551543.1"/>
    <property type="molecule type" value="Genomic_DNA"/>
</dbReference>
<name>A0AAW7DHX1_9FLAO</name>
<dbReference type="RefSeq" id="WP_286486093.1">
    <property type="nucleotide sequence ID" value="NZ_JACALR010000004.1"/>
</dbReference>
<feature type="chain" id="PRO_5043902669" evidence="1">
    <location>
        <begin position="18"/>
        <end position="188"/>
    </location>
</feature>
<sequence length="188" mass="21566">MKYIILFFMLFAVNMQAQKFRLKPSGFVNSDDNSKNYVVLEFPNQSQSDLFKKAMIYATKNYKSANNVVSKVDNEAITINAISSIPIRRNALHVFQNQYTIILSFKDGKIKVDAPIVNMTRFIDGEKKTLHVSWNRPVPLNESNVGVYGKDDKLKSEKALEDLERFANEFLEKLKNGIESESSVNDDW</sequence>
<protein>
    <submittedName>
        <fullName evidence="3">DUF4468 domain-containing protein</fullName>
    </submittedName>
</protein>
<dbReference type="Gene3D" id="3.30.530.80">
    <property type="match status" value="1"/>
</dbReference>
<organism evidence="3 4">
    <name type="scientific">Empedobacter falsenii</name>
    <dbReference type="NCBI Taxonomy" id="343874"/>
    <lineage>
        <taxon>Bacteria</taxon>
        <taxon>Pseudomonadati</taxon>
        <taxon>Bacteroidota</taxon>
        <taxon>Flavobacteriia</taxon>
        <taxon>Flavobacteriales</taxon>
        <taxon>Weeksellaceae</taxon>
        <taxon>Empedobacter</taxon>
    </lineage>
</organism>
<accession>A0AAW7DHX1</accession>
<proteinExistence type="predicted"/>
<keyword evidence="1" id="KW-0732">Signal</keyword>
<evidence type="ECO:0000313" key="4">
    <source>
        <dbReference type="Proteomes" id="UP001173578"/>
    </source>
</evidence>
<evidence type="ECO:0000313" key="3">
    <source>
        <dbReference type="EMBL" id="MDM1551543.1"/>
    </source>
</evidence>
<dbReference type="Pfam" id="PF14730">
    <property type="entry name" value="DUF4468"/>
    <property type="match status" value="1"/>
</dbReference>
<reference evidence="3" key="2">
    <citation type="journal article" date="2022" name="Sci. Total Environ.">
        <title>Prevalence, transmission, and molecular epidemiology of tet(X)-positive bacteria among humans, animals, and environmental niches in China: An epidemiological, and genomic-based study.</title>
        <authorList>
            <person name="Dong N."/>
            <person name="Zeng Y."/>
            <person name="Cai C."/>
            <person name="Sun C."/>
            <person name="Lu J."/>
            <person name="Liu C."/>
            <person name="Zhou H."/>
            <person name="Sun Q."/>
            <person name="Shu L."/>
            <person name="Wang H."/>
            <person name="Wang Y."/>
            <person name="Wang S."/>
            <person name="Wu C."/>
            <person name="Chan E.W."/>
            <person name="Chen G."/>
            <person name="Shen Z."/>
            <person name="Chen S."/>
            <person name="Zhang R."/>
        </authorList>
    </citation>
    <scope>NUCLEOTIDE SEQUENCE</scope>
    <source>
        <strain evidence="3">210</strain>
    </source>
</reference>